<dbReference type="RefSeq" id="XP_001832404.2">
    <property type="nucleotide sequence ID" value="XM_001832352.2"/>
</dbReference>
<evidence type="ECO:0000313" key="1">
    <source>
        <dbReference type="EMBL" id="EAU89438.2"/>
    </source>
</evidence>
<dbReference type="OMA" id="NIANINW"/>
<comment type="caution">
    <text evidence="1">The sequence shown here is derived from an EMBL/GenBank/DDBJ whole genome shotgun (WGS) entry which is preliminary data.</text>
</comment>
<dbReference type="Proteomes" id="UP000001861">
    <property type="component" value="Unassembled WGS sequence"/>
</dbReference>
<keyword evidence="2" id="KW-1185">Reference proteome</keyword>
<dbReference type="AlphaFoldDB" id="A8NC60"/>
<gene>
    <name evidence="1" type="ORF">CC1G_07664</name>
</gene>
<organism evidence="1 2">
    <name type="scientific">Coprinopsis cinerea (strain Okayama-7 / 130 / ATCC MYA-4618 / FGSC 9003)</name>
    <name type="common">Inky cap fungus</name>
    <name type="synonym">Hormographiella aspergillata</name>
    <dbReference type="NCBI Taxonomy" id="240176"/>
    <lineage>
        <taxon>Eukaryota</taxon>
        <taxon>Fungi</taxon>
        <taxon>Dikarya</taxon>
        <taxon>Basidiomycota</taxon>
        <taxon>Agaricomycotina</taxon>
        <taxon>Agaricomycetes</taxon>
        <taxon>Agaricomycetidae</taxon>
        <taxon>Agaricales</taxon>
        <taxon>Agaricineae</taxon>
        <taxon>Psathyrellaceae</taxon>
        <taxon>Coprinopsis</taxon>
    </lineage>
</organism>
<protein>
    <submittedName>
        <fullName evidence="1">Uncharacterized protein</fullName>
    </submittedName>
</protein>
<dbReference type="KEGG" id="cci:CC1G_07664"/>
<dbReference type="VEuPathDB" id="FungiDB:CC1G_07664"/>
<dbReference type="STRING" id="240176.A8NC60"/>
<accession>A8NC60</accession>
<name>A8NC60_COPC7</name>
<dbReference type="InterPro" id="IPR023213">
    <property type="entry name" value="CAT-like_dom_sf"/>
</dbReference>
<dbReference type="EMBL" id="AACS02000009">
    <property type="protein sequence ID" value="EAU89438.2"/>
    <property type="molecule type" value="Genomic_DNA"/>
</dbReference>
<dbReference type="eggNOG" id="ENOG502S6KB">
    <property type="taxonomic scope" value="Eukaryota"/>
</dbReference>
<reference evidence="1 2" key="1">
    <citation type="journal article" date="2010" name="Proc. Natl. Acad. Sci. U.S.A.">
        <title>Insights into evolution of multicellular fungi from the assembled chromosomes of the mushroom Coprinopsis cinerea (Coprinus cinereus).</title>
        <authorList>
            <person name="Stajich J.E."/>
            <person name="Wilke S.K."/>
            <person name="Ahren D."/>
            <person name="Au C.H."/>
            <person name="Birren B.W."/>
            <person name="Borodovsky M."/>
            <person name="Burns C."/>
            <person name="Canback B."/>
            <person name="Casselton L.A."/>
            <person name="Cheng C.K."/>
            <person name="Deng J."/>
            <person name="Dietrich F.S."/>
            <person name="Fargo D.C."/>
            <person name="Farman M.L."/>
            <person name="Gathman A.C."/>
            <person name="Goldberg J."/>
            <person name="Guigo R."/>
            <person name="Hoegger P.J."/>
            <person name="Hooker J.B."/>
            <person name="Huggins A."/>
            <person name="James T.Y."/>
            <person name="Kamada T."/>
            <person name="Kilaru S."/>
            <person name="Kodira C."/>
            <person name="Kues U."/>
            <person name="Kupfer D."/>
            <person name="Kwan H.S."/>
            <person name="Lomsadze A."/>
            <person name="Li W."/>
            <person name="Lilly W.W."/>
            <person name="Ma L.J."/>
            <person name="Mackey A.J."/>
            <person name="Manning G."/>
            <person name="Martin F."/>
            <person name="Muraguchi H."/>
            <person name="Natvig D.O."/>
            <person name="Palmerini H."/>
            <person name="Ramesh M.A."/>
            <person name="Rehmeyer C.J."/>
            <person name="Roe B.A."/>
            <person name="Shenoy N."/>
            <person name="Stanke M."/>
            <person name="Ter-Hovhannisyan V."/>
            <person name="Tunlid A."/>
            <person name="Velagapudi R."/>
            <person name="Vision T.J."/>
            <person name="Zeng Q."/>
            <person name="Zolan M.E."/>
            <person name="Pukkila P.J."/>
        </authorList>
    </citation>
    <scope>NUCLEOTIDE SEQUENCE [LARGE SCALE GENOMIC DNA]</scope>
    <source>
        <strain evidence="2">Okayama-7 / 130 / ATCC MYA-4618 / FGSC 9003</strain>
    </source>
</reference>
<proteinExistence type="predicted"/>
<dbReference type="InParanoid" id="A8NC60"/>
<sequence length="480" mass="53414">MPLQVNSPTSPNVVIYPLGLLDHFWGANMTKGWIVEGILDIEKIRVALDKVVAKWPLLAGRVRPSPNSTKGQARFEIHIPLQRSPSNQPPYNLTSADSPLPISHFVEIPIPAFSDCLPSRLFVPEQRMALGGLTGYAKEDAPLTHWHIAYFRHPGEEYSCLGVNYSHSIFDGIGFAMVMHALEAELKGESWEVPPMPEPGVNQNPFTTHMEAELAKDVRHKRDPFLQISTGGHFTMASYTLRSWWHNTLYGIRHCNLVIPYAVHTGLAKEARKSLEEAGVVDVRPTSGDVLGAWLMQTMYSDGTSPNRTVTIHNVASLRGEWGGQFNLYPHNCWAIVPAPIFTVCEVTVRPLHDIAYQLAKARAVPLAPSGMGFYEKFKEVEKRGGSWNVEHEQADEALHISNVSVARVVDLDWRGAGGGRVLCQYKFFPASSSRLRSTNTVGINGRLDNGDLVVNCLVNARRARRLEDELVKVIARFST</sequence>
<dbReference type="Gene3D" id="3.30.559.10">
    <property type="entry name" value="Chloramphenicol acetyltransferase-like domain"/>
    <property type="match status" value="1"/>
</dbReference>
<dbReference type="OrthoDB" id="21502at2759"/>
<evidence type="ECO:0000313" key="2">
    <source>
        <dbReference type="Proteomes" id="UP000001861"/>
    </source>
</evidence>
<dbReference type="GeneID" id="6008889"/>
<dbReference type="HOGENOM" id="CLU_509979_0_0_1"/>
<dbReference type="SUPFAM" id="SSF52777">
    <property type="entry name" value="CoA-dependent acyltransferases"/>
    <property type="match status" value="1"/>
</dbReference>